<proteinExistence type="predicted"/>
<dbReference type="RefSeq" id="WP_226914785.1">
    <property type="nucleotide sequence ID" value="NZ_BAABXU010000001.1"/>
</dbReference>
<name>A0ABS8CVL2_9FIRM</name>
<evidence type="ECO:0000256" key="1">
    <source>
        <dbReference type="SAM" id="MobiDB-lite"/>
    </source>
</evidence>
<accession>A0ABS8CVL2</accession>
<feature type="region of interest" description="Disordered" evidence="1">
    <location>
        <begin position="534"/>
        <end position="573"/>
    </location>
</feature>
<evidence type="ECO:0000313" key="2">
    <source>
        <dbReference type="EMBL" id="MCB5445496.1"/>
    </source>
</evidence>
<evidence type="ECO:0008006" key="4">
    <source>
        <dbReference type="Google" id="ProtNLM"/>
    </source>
</evidence>
<dbReference type="Gene3D" id="1.50.10.20">
    <property type="match status" value="1"/>
</dbReference>
<dbReference type="SUPFAM" id="SSF63446">
    <property type="entry name" value="Type I dockerin domain"/>
    <property type="match status" value="1"/>
</dbReference>
<gene>
    <name evidence="2" type="ORF">LIP50_04680</name>
</gene>
<evidence type="ECO:0000313" key="3">
    <source>
        <dbReference type="Proteomes" id="UP001299409"/>
    </source>
</evidence>
<organism evidence="2 3">
    <name type="scientific">Intestinibacter bartlettii</name>
    <dbReference type="NCBI Taxonomy" id="261299"/>
    <lineage>
        <taxon>Bacteria</taxon>
        <taxon>Bacillati</taxon>
        <taxon>Bacillota</taxon>
        <taxon>Clostridia</taxon>
        <taxon>Peptostreptococcales</taxon>
        <taxon>Peptostreptococcaceae</taxon>
        <taxon>Intestinibacter</taxon>
    </lineage>
</organism>
<sequence>MFKKVCAIFLSFVIAFGFTLSSSLESYAYSRQKLNKSMQETAALMYKTIPKPVVASIGGEWTVLSLARSGIKVPKKYYEDYYKRVEKTVKDSKGILHRMKFTEYSRVILALTAINKDVTDVGGYNLLSYLSDFDNVKKQGINGPIFALIAFDSGNYDIPIDKKASVQTTRQGIIDFILDKEIHKGTSKAGGWALSGTDPDPDITFMAIQSLANYMDQKEVKEAVNRALKVMSKKQLSTGGYNSWGTENCESTAQAIVALTALGIDIDTDSRFIKTDKKGNKNTLMDGMMQFYCKGGGFAHVNEGYDGGGGSGTGLNAMATDQGMYALDAYYRYINGKNKLYNMTDASQTLAIGNNPDLEKKPNNDNNDNNNGNNGNNNQNTNQDNRNNGNTNGNINGNTGNKNVKTAHQGNKKYTSNVGGKKVTTTENKSATISIKTIYSGEKDGLIPENKKCVIIQFEKKAKEQIVGFKVSEKKQQYLYYSKELSKKSGCATYIALFDTSVEKEDLLNMDNYEFHKIQKEDNNTDQVITDENKNIQDEATSQDTVDTSVQRKLPEATDTTNDTNTADATDQQEDFTHPEKYEITFGDVNNDKVVNAQDILDVQSILSGKLDLTDERQIIAINVSMDSKIDNGDINQIMDNFVSKKDYTIFEVFSDKKDDKDSNKKSSDKENTSNKTSKDSQKEDIKQND</sequence>
<feature type="compositionally biased region" description="Polar residues" evidence="1">
    <location>
        <begin position="538"/>
        <end position="551"/>
    </location>
</feature>
<dbReference type="EMBL" id="JAJBMB010000003">
    <property type="protein sequence ID" value="MCB5445496.1"/>
    <property type="molecule type" value="Genomic_DNA"/>
</dbReference>
<protein>
    <recommendedName>
        <fullName evidence="4">Dockerin domain-containing protein</fullName>
    </recommendedName>
</protein>
<feature type="region of interest" description="Disordered" evidence="1">
    <location>
        <begin position="352"/>
        <end position="421"/>
    </location>
</feature>
<dbReference type="InterPro" id="IPR036439">
    <property type="entry name" value="Dockerin_dom_sf"/>
</dbReference>
<dbReference type="SUPFAM" id="SSF48239">
    <property type="entry name" value="Terpenoid cyclases/Protein prenyltransferases"/>
    <property type="match status" value="1"/>
</dbReference>
<feature type="compositionally biased region" description="Low complexity" evidence="1">
    <location>
        <begin position="557"/>
        <end position="570"/>
    </location>
</feature>
<dbReference type="Proteomes" id="UP001299409">
    <property type="component" value="Unassembled WGS sequence"/>
</dbReference>
<feature type="region of interest" description="Disordered" evidence="1">
    <location>
        <begin position="657"/>
        <end position="690"/>
    </location>
</feature>
<comment type="caution">
    <text evidence="2">The sequence shown here is derived from an EMBL/GenBank/DDBJ whole genome shotgun (WGS) entry which is preliminary data.</text>
</comment>
<feature type="compositionally biased region" description="Low complexity" evidence="1">
    <location>
        <begin position="364"/>
        <end position="403"/>
    </location>
</feature>
<dbReference type="Gene3D" id="1.10.1330.10">
    <property type="entry name" value="Dockerin domain"/>
    <property type="match status" value="1"/>
</dbReference>
<keyword evidence="3" id="KW-1185">Reference proteome</keyword>
<reference evidence="2 3" key="1">
    <citation type="submission" date="2021-10" db="EMBL/GenBank/DDBJ databases">
        <title>Collection of gut derived symbiotic bacterial strains cultured from healthy donors.</title>
        <authorList>
            <person name="Lin H."/>
            <person name="Littmann E."/>
            <person name="Claire K."/>
            <person name="Pamer E."/>
        </authorList>
    </citation>
    <scope>NUCLEOTIDE SEQUENCE [LARGE SCALE GENOMIC DNA]</scope>
    <source>
        <strain evidence="2 3">MSK.17.68</strain>
    </source>
</reference>
<feature type="compositionally biased region" description="Polar residues" evidence="1">
    <location>
        <begin position="404"/>
        <end position="421"/>
    </location>
</feature>
<dbReference type="InterPro" id="IPR008930">
    <property type="entry name" value="Terpenoid_cyclase/PrenylTrfase"/>
</dbReference>